<dbReference type="InterPro" id="IPR027640">
    <property type="entry name" value="Kinesin-like_fam"/>
</dbReference>
<dbReference type="InterPro" id="IPR036872">
    <property type="entry name" value="CH_dom_sf"/>
</dbReference>
<reference evidence="12 13" key="1">
    <citation type="submission" date="2024-01" db="EMBL/GenBank/DDBJ databases">
        <title>The complete chloroplast genome sequence of Lithospermum erythrorhizon: insights into the phylogenetic relationship among Boraginaceae species and the maternal lineages of purple gromwells.</title>
        <authorList>
            <person name="Okada T."/>
            <person name="Watanabe K."/>
        </authorList>
    </citation>
    <scope>NUCLEOTIDE SEQUENCE [LARGE SCALE GENOMIC DNA]</scope>
</reference>
<evidence type="ECO:0000313" key="12">
    <source>
        <dbReference type="EMBL" id="GAA0148903.1"/>
    </source>
</evidence>
<evidence type="ECO:0000256" key="7">
    <source>
        <dbReference type="PROSITE-ProRule" id="PRU00283"/>
    </source>
</evidence>
<dbReference type="InterPro" id="IPR001715">
    <property type="entry name" value="CH_dom"/>
</dbReference>
<dbReference type="PANTHER" id="PTHR47972:SF12">
    <property type="entry name" value="KINESIN-LIKE PROTEIN KIN-14H"/>
    <property type="match status" value="1"/>
</dbReference>
<dbReference type="InterPro" id="IPR001752">
    <property type="entry name" value="Kinesin_motor_dom"/>
</dbReference>
<dbReference type="SUPFAM" id="SSF52540">
    <property type="entry name" value="P-loop containing nucleoside triphosphate hydrolases"/>
    <property type="match status" value="1"/>
</dbReference>
<dbReference type="CDD" id="cd21203">
    <property type="entry name" value="CH_AtKIN14-like"/>
    <property type="match status" value="1"/>
</dbReference>
<keyword evidence="5 8" id="KW-0175">Coiled coil</keyword>
<evidence type="ECO:0000256" key="2">
    <source>
        <dbReference type="ARBA" id="ARBA00022701"/>
    </source>
</evidence>
<feature type="binding site" evidence="7">
    <location>
        <begin position="496"/>
        <end position="503"/>
    </location>
    <ligand>
        <name>ATP</name>
        <dbReference type="ChEBI" id="CHEBI:30616"/>
    </ligand>
</feature>
<evidence type="ECO:0000256" key="3">
    <source>
        <dbReference type="ARBA" id="ARBA00022741"/>
    </source>
</evidence>
<feature type="region of interest" description="Disordered" evidence="9">
    <location>
        <begin position="773"/>
        <end position="820"/>
    </location>
</feature>
<dbReference type="SMART" id="SM00129">
    <property type="entry name" value="KISc"/>
    <property type="match status" value="1"/>
</dbReference>
<evidence type="ECO:0000256" key="6">
    <source>
        <dbReference type="ARBA" id="ARBA00023175"/>
    </source>
</evidence>
<dbReference type="PROSITE" id="PS50067">
    <property type="entry name" value="KINESIN_MOTOR_2"/>
    <property type="match status" value="1"/>
</dbReference>
<keyword evidence="4 7" id="KW-0067">ATP-binding</keyword>
<dbReference type="SMART" id="SM00033">
    <property type="entry name" value="CH"/>
    <property type="match status" value="1"/>
</dbReference>
<dbReference type="Pfam" id="PF00307">
    <property type="entry name" value="CH"/>
    <property type="match status" value="1"/>
</dbReference>
<dbReference type="EMBL" id="BAABME010001318">
    <property type="protein sequence ID" value="GAA0148903.1"/>
    <property type="molecule type" value="Genomic_DNA"/>
</dbReference>
<gene>
    <name evidence="12" type="ORF">LIER_08217</name>
</gene>
<dbReference type="GO" id="GO:0016887">
    <property type="term" value="F:ATP hydrolysis activity"/>
    <property type="evidence" value="ECO:0007669"/>
    <property type="project" value="UniProtKB-ARBA"/>
</dbReference>
<evidence type="ECO:0000256" key="5">
    <source>
        <dbReference type="ARBA" id="ARBA00023054"/>
    </source>
</evidence>
<evidence type="ECO:0000259" key="10">
    <source>
        <dbReference type="PROSITE" id="PS50021"/>
    </source>
</evidence>
<dbReference type="Pfam" id="PF00225">
    <property type="entry name" value="Kinesin"/>
    <property type="match status" value="1"/>
</dbReference>
<feature type="domain" description="Kinesin motor" evidence="11">
    <location>
        <begin position="413"/>
        <end position="741"/>
    </location>
</feature>
<keyword evidence="6 7" id="KW-0505">Motor protein</keyword>
<accession>A0AAV3PCS0</accession>
<dbReference type="GO" id="GO:0008017">
    <property type="term" value="F:microtubule binding"/>
    <property type="evidence" value="ECO:0007669"/>
    <property type="project" value="InterPro"/>
</dbReference>
<dbReference type="GO" id="GO:0005524">
    <property type="term" value="F:ATP binding"/>
    <property type="evidence" value="ECO:0007669"/>
    <property type="project" value="UniProtKB-UniRule"/>
</dbReference>
<keyword evidence="13" id="KW-1185">Reference proteome</keyword>
<feature type="compositionally biased region" description="Polar residues" evidence="9">
    <location>
        <begin position="940"/>
        <end position="955"/>
    </location>
</feature>
<comment type="similarity">
    <text evidence="1">Belongs to the TRAFAC class myosin-kinesin ATPase superfamily. Kinesin family. KIN-14 subfamily.</text>
</comment>
<dbReference type="FunFam" id="3.40.850.10:FF:000045">
    <property type="entry name" value="Kinesin-like protein KIN-14I isoform A"/>
    <property type="match status" value="1"/>
</dbReference>
<dbReference type="GO" id="GO:0007018">
    <property type="term" value="P:microtubule-based movement"/>
    <property type="evidence" value="ECO:0007669"/>
    <property type="project" value="InterPro"/>
</dbReference>
<evidence type="ECO:0000259" key="11">
    <source>
        <dbReference type="PROSITE" id="PS50067"/>
    </source>
</evidence>
<dbReference type="Gene3D" id="1.10.418.10">
    <property type="entry name" value="Calponin-like domain"/>
    <property type="match status" value="1"/>
</dbReference>
<proteinExistence type="inferred from homology"/>
<dbReference type="CDD" id="cd01366">
    <property type="entry name" value="KISc_C_terminal"/>
    <property type="match status" value="1"/>
</dbReference>
<feature type="region of interest" description="Disordered" evidence="9">
    <location>
        <begin position="926"/>
        <end position="966"/>
    </location>
</feature>
<sequence>MEAEGTMQSSLVSVVEDVLQQHGKSLNDIDLASRKAHEAALRRNEAAAWLRKMVGFFGGRDLPDQPSEEEFRLGLRSGIVLCNVLNKVKPGAVPKVVEAPADSIVVPDGAALSVFQYFENVRNFLVSVEEMGLPSFEASDLEKGGKSSRIVDCILALKSYCNWKQAGGSGSWKFGGNQKPTSLTKQFIRRNADLFTSSLLRNSSAEERSIDSLLGEESTSGDDEVGSLTSVVRELLQDKKQEDIPIIVGSMLSKVMEEFEQRLTLQKEQSKTTSKDMAISDSAKSLVEVVPHIVSNEDKSPTSKGVAASKEEAVETLRGEKLCSDKDEAHITLKSQSDRLQMLTEKYQRDIQELKNILDAAKADVHFLKRQYQEEVSNLGEHLHGLTHAAQGYKKLLEENRKLYNLVQDLKGNIRVYCRVRPFLPGEANSVTTVGSLDDGNITIISPSKYGKKSRKTFTFNKVFGSSAAQVEVFSDTQPLIRSVLDGYNVCIFAYGQTGSGKTYTMSGPNDITDESAGVNYRALGDLFLISEQRKDLIAYDVSVQIIEIYNEQVRDLLATDGSNKRYPFKIRNNSHNGINVPDANIVPVASTSDVIGLMNLGNKNRAIGSTAMNDRSSRSHSCVMVHVQGRDLTSGSLIRGCMHLVDLAGSERVDKSEAVGDRLKEAQHINKSLSALGDVISSLSQKNAHVPYRNSKLTQLLQDSLGGHAKTLMFVHISPEPDSLGETISTLKFAERVSNVELGTAKVNKDSSEVRELKEQISTLKVALARKDGDSGHHQYSISKNPERFRAKSSGSTSPSRSRCMDEVESIEDRSNSTILSKTRSLDSHYLLTNSQSSPPIGSPNDDWVDKAMMNKVNNRWGEDNRQSSEIFGDIDDLDAATTDSSEPDSILQTNLSRISSLPNGLGTEMKSKKTGLKLANGQDRRSLIPTPTKKRIPNGTSPFSQKAVKSSISLDLKRKPGSGK</sequence>
<evidence type="ECO:0000256" key="1">
    <source>
        <dbReference type="ARBA" id="ARBA00010899"/>
    </source>
</evidence>
<dbReference type="Proteomes" id="UP001454036">
    <property type="component" value="Unassembled WGS sequence"/>
</dbReference>
<evidence type="ECO:0000256" key="9">
    <source>
        <dbReference type="SAM" id="MobiDB-lite"/>
    </source>
</evidence>
<feature type="coiled-coil region" evidence="8">
    <location>
        <begin position="337"/>
        <end position="413"/>
    </location>
</feature>
<dbReference type="GO" id="GO:0003777">
    <property type="term" value="F:microtubule motor activity"/>
    <property type="evidence" value="ECO:0007669"/>
    <property type="project" value="InterPro"/>
</dbReference>
<keyword evidence="2" id="KW-0493">Microtubule</keyword>
<evidence type="ECO:0000256" key="4">
    <source>
        <dbReference type="ARBA" id="ARBA00022840"/>
    </source>
</evidence>
<dbReference type="GO" id="GO:0005874">
    <property type="term" value="C:microtubule"/>
    <property type="evidence" value="ECO:0007669"/>
    <property type="project" value="UniProtKB-KW"/>
</dbReference>
<dbReference type="InterPro" id="IPR036961">
    <property type="entry name" value="Kinesin_motor_dom_sf"/>
</dbReference>
<dbReference type="AlphaFoldDB" id="A0AAV3PCS0"/>
<evidence type="ECO:0000313" key="13">
    <source>
        <dbReference type="Proteomes" id="UP001454036"/>
    </source>
</evidence>
<organism evidence="12 13">
    <name type="scientific">Lithospermum erythrorhizon</name>
    <name type="common">Purple gromwell</name>
    <name type="synonym">Lithospermum officinale var. erythrorhizon</name>
    <dbReference type="NCBI Taxonomy" id="34254"/>
    <lineage>
        <taxon>Eukaryota</taxon>
        <taxon>Viridiplantae</taxon>
        <taxon>Streptophyta</taxon>
        <taxon>Embryophyta</taxon>
        <taxon>Tracheophyta</taxon>
        <taxon>Spermatophyta</taxon>
        <taxon>Magnoliopsida</taxon>
        <taxon>eudicotyledons</taxon>
        <taxon>Gunneridae</taxon>
        <taxon>Pentapetalae</taxon>
        <taxon>asterids</taxon>
        <taxon>lamiids</taxon>
        <taxon>Boraginales</taxon>
        <taxon>Boraginaceae</taxon>
        <taxon>Boraginoideae</taxon>
        <taxon>Lithospermeae</taxon>
        <taxon>Lithospermum</taxon>
    </lineage>
</organism>
<dbReference type="PROSITE" id="PS50021">
    <property type="entry name" value="CH"/>
    <property type="match status" value="1"/>
</dbReference>
<dbReference type="PANTHER" id="PTHR47972">
    <property type="entry name" value="KINESIN-LIKE PROTEIN KLP-3"/>
    <property type="match status" value="1"/>
</dbReference>
<keyword evidence="3 7" id="KW-0547">Nucleotide-binding</keyword>
<dbReference type="SUPFAM" id="SSF47576">
    <property type="entry name" value="Calponin-homology domain, CH-domain"/>
    <property type="match status" value="1"/>
</dbReference>
<dbReference type="FunFam" id="1.10.418.10:FF:000062">
    <property type="entry name" value="Kinesin-like protein KIN-14I isoform A"/>
    <property type="match status" value="1"/>
</dbReference>
<protein>
    <submittedName>
        <fullName evidence="12">Microtubule binding motor protein</fullName>
    </submittedName>
</protein>
<feature type="compositionally biased region" description="Basic and acidic residues" evidence="9">
    <location>
        <begin position="804"/>
        <end position="816"/>
    </location>
</feature>
<dbReference type="PRINTS" id="PR00380">
    <property type="entry name" value="KINESINHEAVY"/>
</dbReference>
<dbReference type="InterPro" id="IPR027417">
    <property type="entry name" value="P-loop_NTPase"/>
</dbReference>
<name>A0AAV3PCS0_LITER</name>
<feature type="compositionally biased region" description="Low complexity" evidence="9">
    <location>
        <begin position="794"/>
        <end position="803"/>
    </location>
</feature>
<comment type="caution">
    <text evidence="12">The sequence shown here is derived from an EMBL/GenBank/DDBJ whole genome shotgun (WGS) entry which is preliminary data.</text>
</comment>
<evidence type="ECO:0000256" key="8">
    <source>
        <dbReference type="SAM" id="Coils"/>
    </source>
</evidence>
<feature type="domain" description="Calponin-homology (CH)" evidence="10">
    <location>
        <begin position="40"/>
        <end position="162"/>
    </location>
</feature>
<dbReference type="Gene3D" id="3.40.850.10">
    <property type="entry name" value="Kinesin motor domain"/>
    <property type="match status" value="1"/>
</dbReference>